<dbReference type="STRING" id="106370.Francci3_3334"/>
<accession>Q2J7Q1</accession>
<organism evidence="2 3">
    <name type="scientific">Frankia casuarinae (strain DSM 45818 / CECT 9043 / HFP020203 / CcI3)</name>
    <dbReference type="NCBI Taxonomy" id="106370"/>
    <lineage>
        <taxon>Bacteria</taxon>
        <taxon>Bacillati</taxon>
        <taxon>Actinomycetota</taxon>
        <taxon>Actinomycetes</taxon>
        <taxon>Frankiales</taxon>
        <taxon>Frankiaceae</taxon>
        <taxon>Frankia</taxon>
    </lineage>
</organism>
<dbReference type="Proteomes" id="UP000001937">
    <property type="component" value="Chromosome"/>
</dbReference>
<sequence length="296" mass="30330">MSPVKTFVMAGAVLCPLILSAAVARAATPGWTNGQGAVSGFADVDRADRALVGSVESTGAGRAAAGSPAATAAAACRWLVGYAAAEQLVKPRPESIGLVDVERVEADGGRSRMYARICDGRIVGWAWLRVPNVSGAVASAAREVRRRLPAPRGRFSPDVAGAAVVRVSVWFAVPGQWSAVSASAQIPGASVTVTAAPTVLRFAPGDGSPPVSCVGPGPVFVPGTPEPARPPACSYTYRDASTAAPGGRFWPGVLAIDWTVAWSASDGEHGTLPGITTRAEVPVEVREIEAVERAGR</sequence>
<gene>
    <name evidence="2" type="ordered locus">Francci3_3334</name>
</gene>
<dbReference type="eggNOG" id="COG2132">
    <property type="taxonomic scope" value="Bacteria"/>
</dbReference>
<dbReference type="OrthoDB" id="3213889at2"/>
<dbReference type="EMBL" id="CP000249">
    <property type="protein sequence ID" value="ABD12691.1"/>
    <property type="molecule type" value="Genomic_DNA"/>
</dbReference>
<dbReference type="KEGG" id="fra:Francci3_3334"/>
<keyword evidence="1" id="KW-0732">Signal</keyword>
<proteinExistence type="predicted"/>
<evidence type="ECO:0000313" key="2">
    <source>
        <dbReference type="EMBL" id="ABD12691.1"/>
    </source>
</evidence>
<keyword evidence="3" id="KW-1185">Reference proteome</keyword>
<reference evidence="2 3" key="1">
    <citation type="journal article" date="2007" name="Genome Res.">
        <title>Genome characteristics of facultatively symbiotic Frankia sp. strains reflect host range and host plant biogeography.</title>
        <authorList>
            <person name="Normand P."/>
            <person name="Lapierre P."/>
            <person name="Tisa L.S."/>
            <person name="Gogarten J.P."/>
            <person name="Alloisio N."/>
            <person name="Bagnarol E."/>
            <person name="Bassi C.A."/>
            <person name="Berry A.M."/>
            <person name="Bickhart D.M."/>
            <person name="Choisne N."/>
            <person name="Couloux A."/>
            <person name="Cournoyer B."/>
            <person name="Cruveiller S."/>
            <person name="Daubin V."/>
            <person name="Demange N."/>
            <person name="Francino M.P."/>
            <person name="Goltsman E."/>
            <person name="Huang Y."/>
            <person name="Kopp O.R."/>
            <person name="Labarre L."/>
            <person name="Lapidus A."/>
            <person name="Lavire C."/>
            <person name="Marechal J."/>
            <person name="Martinez M."/>
            <person name="Mastronunzio J.E."/>
            <person name="Mullin B.C."/>
            <person name="Niemann J."/>
            <person name="Pujic P."/>
            <person name="Rawnsley T."/>
            <person name="Rouy Z."/>
            <person name="Schenowitz C."/>
            <person name="Sellstedt A."/>
            <person name="Tavares F."/>
            <person name="Tomkins J.P."/>
            <person name="Vallenet D."/>
            <person name="Valverde C."/>
            <person name="Wall L.G."/>
            <person name="Wang Y."/>
            <person name="Medigue C."/>
            <person name="Benson D.R."/>
        </authorList>
    </citation>
    <scope>NUCLEOTIDE SEQUENCE [LARGE SCALE GENOMIC DNA]</scope>
    <source>
        <strain evidence="3">DSM 45818 / CECT 9043 / CcI3</strain>
    </source>
</reference>
<evidence type="ECO:0000256" key="1">
    <source>
        <dbReference type="SAM" id="SignalP"/>
    </source>
</evidence>
<evidence type="ECO:0000313" key="3">
    <source>
        <dbReference type="Proteomes" id="UP000001937"/>
    </source>
</evidence>
<name>Q2J7Q1_FRACC</name>
<feature type="chain" id="PRO_5004210832" description="TonB C-terminal domain-containing protein" evidence="1">
    <location>
        <begin position="27"/>
        <end position="296"/>
    </location>
</feature>
<protein>
    <recommendedName>
        <fullName evidence="4">TonB C-terminal domain-containing protein</fullName>
    </recommendedName>
</protein>
<dbReference type="HOGENOM" id="CLU_939268_0_0_11"/>
<dbReference type="AlphaFoldDB" id="Q2J7Q1"/>
<evidence type="ECO:0008006" key="4">
    <source>
        <dbReference type="Google" id="ProtNLM"/>
    </source>
</evidence>
<feature type="signal peptide" evidence="1">
    <location>
        <begin position="1"/>
        <end position="26"/>
    </location>
</feature>